<organism evidence="1">
    <name type="scientific">Candidatus Methanomethylicus mesodigestus</name>
    <dbReference type="NCBI Taxonomy" id="1867258"/>
    <lineage>
        <taxon>Archaea</taxon>
        <taxon>Thermoproteota</taxon>
        <taxon>Methanosuratincolia</taxon>
        <taxon>Candidatus Methanomethylicales</taxon>
        <taxon>Candidatus Methanomethylicaceae</taxon>
        <taxon>Candidatus Methanomethylicus</taxon>
    </lineage>
</organism>
<evidence type="ECO:0000313" key="1">
    <source>
        <dbReference type="EMBL" id="HFK21290.1"/>
    </source>
</evidence>
<accession>A0A7C3N4I2</accession>
<name>A0A7C3N4I2_9CREN</name>
<protein>
    <recommendedName>
        <fullName evidence="2">L-2-amino-thiazoline-4-carboxylic acid hydrolase</fullName>
    </recommendedName>
</protein>
<gene>
    <name evidence="1" type="ORF">ENS19_08465</name>
</gene>
<sequence length="168" mass="19137">MASQLESFSKEQLIKYVEILSKNILTIDGYYFLGIERRYGLERAIEIDEEAWGQYGKTEAKRIKELLKIHEGDLGSLKEAIGLIAFGPVSGIKAELDGRKLLVSITRCRPQYARVRDGKGEFPCKPVGLAHLSAFAREINPRIKTRCVCAPPDSHPKEYYCRWEFTLD</sequence>
<comment type="caution">
    <text evidence="1">The sequence shown here is derived from an EMBL/GenBank/DDBJ whole genome shotgun (WGS) entry which is preliminary data.</text>
</comment>
<reference evidence="1" key="1">
    <citation type="journal article" date="2020" name="mSystems">
        <title>Genome- and Community-Level Interaction Insights into Carbon Utilization and Element Cycling Functions of Hydrothermarchaeota in Hydrothermal Sediment.</title>
        <authorList>
            <person name="Zhou Z."/>
            <person name="Liu Y."/>
            <person name="Xu W."/>
            <person name="Pan J."/>
            <person name="Luo Z.H."/>
            <person name="Li M."/>
        </authorList>
    </citation>
    <scope>NUCLEOTIDE SEQUENCE [LARGE SCALE GENOMIC DNA]</scope>
    <source>
        <strain evidence="1">SpSt-468</strain>
    </source>
</reference>
<dbReference type="Pfam" id="PF19620">
    <property type="entry name" value="DUF6125"/>
    <property type="match status" value="1"/>
</dbReference>
<proteinExistence type="predicted"/>
<evidence type="ECO:0008006" key="2">
    <source>
        <dbReference type="Google" id="ProtNLM"/>
    </source>
</evidence>
<dbReference type="EMBL" id="DSTX01000013">
    <property type="protein sequence ID" value="HFK21290.1"/>
    <property type="molecule type" value="Genomic_DNA"/>
</dbReference>
<dbReference type="AlphaFoldDB" id="A0A7C3N4I2"/>